<dbReference type="Gene3D" id="2.40.50.340">
    <property type="match status" value="1"/>
</dbReference>
<sequence>MATMTSCNQDRDMNETVSITSEVTSMAKSAEESSSMTPFDIKKVNDNYEVSFAESAMIYSIVDNSQNSQYIQKLKEALKMGVPLLITREEGLITNVQTTREKRNTTNYTPEYGYNNLTEAVESMKKLNALALELSNKNTYIYYESSHGIPNFNFRVDGCYARAHRMREILKSKGYKCEKVWIQGDLRAVTNKVTIRWGYHVAIAVKVTERIRQIQNGKYVMLNATVKKIIDPAFQNMPMDEKTWKDKCTNTMPTFYHVNGKSVLTWNNPKFLQLIYTNSNVYTINWRNNTRNYDNQYSNTRQVLNQYKNSIEYFTPNVTGLSFNIYP</sequence>
<dbReference type="EMBL" id="QWIU01000002">
    <property type="protein sequence ID" value="RNA61575.1"/>
    <property type="molecule type" value="Genomic_DNA"/>
</dbReference>
<dbReference type="Proteomes" id="UP000278775">
    <property type="component" value="Unassembled WGS sequence"/>
</dbReference>
<gene>
    <name evidence="2" type="ORF">D1631_06360</name>
</gene>
<proteinExistence type="predicted"/>
<dbReference type="InterPro" id="IPR041325">
    <property type="entry name" value="Gln_deamidase_2"/>
</dbReference>
<name>A0A3M7TDJ3_9FLAO</name>
<dbReference type="Gene3D" id="3.10.620.30">
    <property type="match status" value="1"/>
</dbReference>
<feature type="domain" description="Protein glutaminase" evidence="1">
    <location>
        <begin position="147"/>
        <end position="247"/>
    </location>
</feature>
<dbReference type="AlphaFoldDB" id="A0A3M7TDJ3"/>
<dbReference type="Pfam" id="PF18626">
    <property type="entry name" value="Gln_deamidase_2"/>
    <property type="match status" value="1"/>
</dbReference>
<reference evidence="2 3" key="1">
    <citation type="submission" date="2018-08" db="EMBL/GenBank/DDBJ databases">
        <title>Chryseobacterium nematophagum: a novel matrix digesting pathogen of nematodes.</title>
        <authorList>
            <person name="Page A."/>
            <person name="Roberts M."/>
            <person name="Felix M.-A."/>
            <person name="Weir W."/>
        </authorList>
    </citation>
    <scope>NUCLEOTIDE SEQUENCE [LARGE SCALE GENOMIC DNA]</scope>
    <source>
        <strain evidence="2 3">JUb129</strain>
    </source>
</reference>
<comment type="caution">
    <text evidence="2">The sequence shown here is derived from an EMBL/GenBank/DDBJ whole genome shotgun (WGS) entry which is preliminary data.</text>
</comment>
<organism evidence="2 3">
    <name type="scientific">Chryseobacterium nematophagum</name>
    <dbReference type="NCBI Taxonomy" id="2305228"/>
    <lineage>
        <taxon>Bacteria</taxon>
        <taxon>Pseudomonadati</taxon>
        <taxon>Bacteroidota</taxon>
        <taxon>Flavobacteriia</taxon>
        <taxon>Flavobacteriales</taxon>
        <taxon>Weeksellaceae</taxon>
        <taxon>Chryseobacterium group</taxon>
        <taxon>Chryseobacterium</taxon>
    </lineage>
</organism>
<evidence type="ECO:0000313" key="2">
    <source>
        <dbReference type="EMBL" id="RNA61575.1"/>
    </source>
</evidence>
<accession>A0A3M7TDJ3</accession>
<evidence type="ECO:0000259" key="1">
    <source>
        <dbReference type="Pfam" id="PF18626"/>
    </source>
</evidence>
<evidence type="ECO:0000313" key="3">
    <source>
        <dbReference type="Proteomes" id="UP000278775"/>
    </source>
</evidence>
<protein>
    <recommendedName>
        <fullName evidence="1">Protein glutaminase domain-containing protein</fullName>
    </recommendedName>
</protein>